<keyword evidence="7" id="KW-0119">Carbohydrate metabolism</keyword>
<evidence type="ECO:0000256" key="1">
    <source>
        <dbReference type="ARBA" id="ARBA00022679"/>
    </source>
</evidence>
<dbReference type="SUPFAM" id="SSF55060">
    <property type="entry name" value="GHMP Kinase, C-terminal domain"/>
    <property type="match status" value="1"/>
</dbReference>
<protein>
    <recommendedName>
        <fullName evidence="8">GHMP kinase C-terminal domain-containing protein</fullName>
    </recommendedName>
</protein>
<name>A0A835SAC0_VANPL</name>
<gene>
    <name evidence="9" type="ORF">HPP92_000250</name>
</gene>
<dbReference type="OrthoDB" id="275179at2759"/>
<accession>A0A835SAC0</accession>
<evidence type="ECO:0000313" key="9">
    <source>
        <dbReference type="EMBL" id="KAG0500178.1"/>
    </source>
</evidence>
<keyword evidence="4" id="KW-0418">Kinase</keyword>
<evidence type="ECO:0000256" key="4">
    <source>
        <dbReference type="ARBA" id="ARBA00022777"/>
    </source>
</evidence>
<dbReference type="GO" id="GO:0046872">
    <property type="term" value="F:metal ion binding"/>
    <property type="evidence" value="ECO:0007669"/>
    <property type="project" value="UniProtKB-KW"/>
</dbReference>
<evidence type="ECO:0000256" key="6">
    <source>
        <dbReference type="ARBA" id="ARBA00022842"/>
    </source>
</evidence>
<evidence type="ECO:0000259" key="8">
    <source>
        <dbReference type="Pfam" id="PF08544"/>
    </source>
</evidence>
<evidence type="ECO:0000256" key="7">
    <source>
        <dbReference type="ARBA" id="ARBA00023277"/>
    </source>
</evidence>
<keyword evidence="2" id="KW-0479">Metal-binding</keyword>
<keyword evidence="6" id="KW-0460">Magnesium</keyword>
<dbReference type="PANTHER" id="PTHR10457">
    <property type="entry name" value="MEVALONATE KINASE/GALACTOKINASE"/>
    <property type="match status" value="1"/>
</dbReference>
<dbReference type="AlphaFoldDB" id="A0A835SAC0"/>
<sequence>MSGKDSVALRAIFWRSEIQIAEAIVLEDYIQDIIYEGKRKNKKRYAKRVKHCLKDNPDITAELLSAKRLKSFFFVLQVPKMWSPDFVKHLLKAKLAKRAEHYFSENKRVVEGVDAWASGNIVEFGRLISASGLSSIQNYECGCEPMIQLYEILLKAPGVFGARFSGAGFRGCCLAFVDSHQAEAAAAFVQREYCKVQPELAGQVPGRRIVLICEPGYSACVI</sequence>
<dbReference type="FunFam" id="3.30.70.890:FF:000001">
    <property type="entry name" value="Galactokinase"/>
    <property type="match status" value="1"/>
</dbReference>
<evidence type="ECO:0000256" key="5">
    <source>
        <dbReference type="ARBA" id="ARBA00022840"/>
    </source>
</evidence>
<dbReference type="EMBL" id="JADCNM010000001">
    <property type="protein sequence ID" value="KAG0500178.1"/>
    <property type="molecule type" value="Genomic_DNA"/>
</dbReference>
<evidence type="ECO:0000256" key="3">
    <source>
        <dbReference type="ARBA" id="ARBA00022741"/>
    </source>
</evidence>
<evidence type="ECO:0000313" key="10">
    <source>
        <dbReference type="Proteomes" id="UP000639772"/>
    </source>
</evidence>
<dbReference type="Gene3D" id="3.30.70.890">
    <property type="entry name" value="GHMP kinase, C-terminal domain"/>
    <property type="match status" value="1"/>
</dbReference>
<feature type="domain" description="GHMP kinase C-terminal" evidence="8">
    <location>
        <begin position="118"/>
        <end position="193"/>
    </location>
</feature>
<dbReference type="Pfam" id="PF08544">
    <property type="entry name" value="GHMP_kinases_C"/>
    <property type="match status" value="1"/>
</dbReference>
<keyword evidence="1" id="KW-0808">Transferase</keyword>
<dbReference type="GO" id="GO:0005829">
    <property type="term" value="C:cytosol"/>
    <property type="evidence" value="ECO:0007669"/>
    <property type="project" value="TreeGrafter"/>
</dbReference>
<evidence type="ECO:0000256" key="2">
    <source>
        <dbReference type="ARBA" id="ARBA00022723"/>
    </source>
</evidence>
<dbReference type="PANTHER" id="PTHR10457:SF6">
    <property type="entry name" value="GALACTURONOKINASE"/>
    <property type="match status" value="1"/>
</dbReference>
<dbReference type="InterPro" id="IPR036554">
    <property type="entry name" value="GHMP_kinase_C_sf"/>
</dbReference>
<proteinExistence type="predicted"/>
<keyword evidence="5" id="KW-0067">ATP-binding</keyword>
<dbReference type="InterPro" id="IPR013750">
    <property type="entry name" value="GHMP_kinase_C_dom"/>
</dbReference>
<keyword evidence="3" id="KW-0547">Nucleotide-binding</keyword>
<dbReference type="GO" id="GO:0006012">
    <property type="term" value="P:galactose metabolic process"/>
    <property type="evidence" value="ECO:0007669"/>
    <property type="project" value="TreeGrafter"/>
</dbReference>
<dbReference type="Proteomes" id="UP000639772">
    <property type="component" value="Chromosome 1"/>
</dbReference>
<dbReference type="GO" id="GO:0005524">
    <property type="term" value="F:ATP binding"/>
    <property type="evidence" value="ECO:0007669"/>
    <property type="project" value="UniProtKB-KW"/>
</dbReference>
<dbReference type="GO" id="GO:0016301">
    <property type="term" value="F:kinase activity"/>
    <property type="evidence" value="ECO:0007669"/>
    <property type="project" value="UniProtKB-KW"/>
</dbReference>
<comment type="caution">
    <text evidence="9">The sequence shown here is derived from an EMBL/GenBank/DDBJ whole genome shotgun (WGS) entry which is preliminary data.</text>
</comment>
<organism evidence="9 10">
    <name type="scientific">Vanilla planifolia</name>
    <name type="common">Vanilla</name>
    <dbReference type="NCBI Taxonomy" id="51239"/>
    <lineage>
        <taxon>Eukaryota</taxon>
        <taxon>Viridiplantae</taxon>
        <taxon>Streptophyta</taxon>
        <taxon>Embryophyta</taxon>
        <taxon>Tracheophyta</taxon>
        <taxon>Spermatophyta</taxon>
        <taxon>Magnoliopsida</taxon>
        <taxon>Liliopsida</taxon>
        <taxon>Asparagales</taxon>
        <taxon>Orchidaceae</taxon>
        <taxon>Vanilloideae</taxon>
        <taxon>Vanilleae</taxon>
        <taxon>Vanilla</taxon>
    </lineage>
</organism>
<reference evidence="9 10" key="1">
    <citation type="journal article" date="2020" name="Nat. Food">
        <title>A phased Vanilla planifolia genome enables genetic improvement of flavour and production.</title>
        <authorList>
            <person name="Hasing T."/>
            <person name="Tang H."/>
            <person name="Brym M."/>
            <person name="Khazi F."/>
            <person name="Huang T."/>
            <person name="Chambers A.H."/>
        </authorList>
    </citation>
    <scope>NUCLEOTIDE SEQUENCE [LARGE SCALE GENOMIC DNA]</scope>
    <source>
        <tissue evidence="9">Leaf</tissue>
    </source>
</reference>